<dbReference type="AlphaFoldDB" id="A0A1B9IRH2"/>
<dbReference type="InterPro" id="IPR051678">
    <property type="entry name" value="AGP_Transferase"/>
</dbReference>
<gene>
    <name evidence="1" type="ORF">L486_04173</name>
</gene>
<protein>
    <recommendedName>
        <fullName evidence="3">Aminoglycoside phosphotransferase domain-containing protein</fullName>
    </recommendedName>
</protein>
<evidence type="ECO:0008006" key="3">
    <source>
        <dbReference type="Google" id="ProtNLM"/>
    </source>
</evidence>
<evidence type="ECO:0000313" key="2">
    <source>
        <dbReference type="Proteomes" id="UP000092583"/>
    </source>
</evidence>
<sequence>MKRCDFAKCVIEDCSEYALFGADRCPICCGAYCYDHVDDPSNHICHTNPPSDYLFPYKSVVEDEIAEILEVLNFDAIVAEVEALRPGHRCIHVDRPENASHMEKLTGAYNFHLIIEYDDGLKWVMRIRRKQTSLQPEGALMMSHESEIATLKALYTAGIRVPRAYARPQDSKVSSHLLYFYQEFIEGLPTSVVLFNPACTETLRLAGEALIRNYAAWMIDLEKVTFDKVGSLFLTDIGTIHVGPHVERDRTILLDHPYLIGPYDTAKERWIAAIECRMKLILDKKEVSPSNELHAYLVMLEMRELVKGCPELDEEFKVDRDTGELNGIIDWDWASLTCKAEAYAAPEYFRLEHSKMYSSQPTTKERYLIQAYEDLGRCDLANFVRRGRKYHWLHNTIFWLQWDVKEMNAARRAFLALPDVIEGEPQTNEDWREIMLRKFDGDAGLMVLKAQKRLNCHEPPRLDQPVC</sequence>
<dbReference type="Proteomes" id="UP000092583">
    <property type="component" value="Unassembled WGS sequence"/>
</dbReference>
<reference evidence="2" key="2">
    <citation type="submission" date="2013-12" db="EMBL/GenBank/DDBJ databases">
        <title>Evolution of pathogenesis and genome organization in the Tremellales.</title>
        <authorList>
            <person name="Cuomo C."/>
            <person name="Litvintseva A."/>
            <person name="Heitman J."/>
            <person name="Chen Y."/>
            <person name="Sun S."/>
            <person name="Springer D."/>
            <person name="Dromer F."/>
            <person name="Young S."/>
            <person name="Zeng Q."/>
            <person name="Chapman S."/>
            <person name="Gujja S."/>
            <person name="Saif S."/>
            <person name="Birren B."/>
        </authorList>
    </citation>
    <scope>NUCLEOTIDE SEQUENCE [LARGE SCALE GENOMIC DNA]</scope>
    <source>
        <strain evidence="2">CBS 10435</strain>
    </source>
</reference>
<proteinExistence type="predicted"/>
<accession>A0A1B9IRH2</accession>
<dbReference type="InterPro" id="IPR011009">
    <property type="entry name" value="Kinase-like_dom_sf"/>
</dbReference>
<dbReference type="STRING" id="1331196.A0A1B9IRH2"/>
<dbReference type="EMBL" id="KI669462">
    <property type="protein sequence ID" value="OCF58143.1"/>
    <property type="molecule type" value="Genomic_DNA"/>
</dbReference>
<keyword evidence="2" id="KW-1185">Reference proteome</keyword>
<dbReference type="OrthoDB" id="2564497at2759"/>
<dbReference type="PANTHER" id="PTHR21310">
    <property type="entry name" value="AMINOGLYCOSIDE PHOSPHOTRANSFERASE-RELATED-RELATED"/>
    <property type="match status" value="1"/>
</dbReference>
<evidence type="ECO:0000313" key="1">
    <source>
        <dbReference type="EMBL" id="OCF58143.1"/>
    </source>
</evidence>
<dbReference type="PANTHER" id="PTHR21310:SF15">
    <property type="entry name" value="AMINOGLYCOSIDE PHOSPHOTRANSFERASE DOMAIN-CONTAINING PROTEIN"/>
    <property type="match status" value="1"/>
</dbReference>
<name>A0A1B9IRH2_9TREE</name>
<organism evidence="1 2">
    <name type="scientific">Kwoniella mangroviensis CBS 10435</name>
    <dbReference type="NCBI Taxonomy" id="1331196"/>
    <lineage>
        <taxon>Eukaryota</taxon>
        <taxon>Fungi</taxon>
        <taxon>Dikarya</taxon>
        <taxon>Basidiomycota</taxon>
        <taxon>Agaricomycotina</taxon>
        <taxon>Tremellomycetes</taxon>
        <taxon>Tremellales</taxon>
        <taxon>Cryptococcaceae</taxon>
        <taxon>Kwoniella</taxon>
    </lineage>
</organism>
<reference evidence="1 2" key="1">
    <citation type="submission" date="2013-07" db="EMBL/GenBank/DDBJ databases">
        <title>The Genome Sequence of Kwoniella mangroviensis CBS10435.</title>
        <authorList>
            <consortium name="The Broad Institute Genome Sequencing Platform"/>
            <person name="Cuomo C."/>
            <person name="Litvintseva A."/>
            <person name="Chen Y."/>
            <person name="Heitman J."/>
            <person name="Sun S."/>
            <person name="Springer D."/>
            <person name="Dromer F."/>
            <person name="Young S.K."/>
            <person name="Zeng Q."/>
            <person name="Gargeya S."/>
            <person name="Fitzgerald M."/>
            <person name="Abouelleil A."/>
            <person name="Alvarado L."/>
            <person name="Berlin A.M."/>
            <person name="Chapman S.B."/>
            <person name="Dewar J."/>
            <person name="Goldberg J."/>
            <person name="Griggs A."/>
            <person name="Gujja S."/>
            <person name="Hansen M."/>
            <person name="Howarth C."/>
            <person name="Imamovic A."/>
            <person name="Larimer J."/>
            <person name="McCowan C."/>
            <person name="Murphy C."/>
            <person name="Pearson M."/>
            <person name="Priest M."/>
            <person name="Roberts A."/>
            <person name="Saif S."/>
            <person name="Shea T."/>
            <person name="Sykes S."/>
            <person name="Wortman J."/>
            <person name="Nusbaum C."/>
            <person name="Birren B."/>
        </authorList>
    </citation>
    <scope>NUCLEOTIDE SEQUENCE [LARGE SCALE GENOMIC DNA]</scope>
    <source>
        <strain evidence="1 2">CBS 10435</strain>
    </source>
</reference>
<dbReference type="SUPFAM" id="SSF56112">
    <property type="entry name" value="Protein kinase-like (PK-like)"/>
    <property type="match status" value="1"/>
</dbReference>